<evidence type="ECO:0000256" key="1">
    <source>
        <dbReference type="SAM" id="SignalP"/>
    </source>
</evidence>
<accession>A0ABX1W1R4</accession>
<feature type="signal peptide" evidence="1">
    <location>
        <begin position="1"/>
        <end position="25"/>
    </location>
</feature>
<keyword evidence="3" id="KW-1185">Reference proteome</keyword>
<protein>
    <submittedName>
        <fullName evidence="2">Uncharacterized protein</fullName>
    </submittedName>
</protein>
<dbReference type="Proteomes" id="UP000566071">
    <property type="component" value="Unassembled WGS sequence"/>
</dbReference>
<proteinExistence type="predicted"/>
<dbReference type="EMBL" id="JABFCR010000034">
    <property type="protein sequence ID" value="NNU34167.1"/>
    <property type="molecule type" value="Genomic_DNA"/>
</dbReference>
<reference evidence="2 3" key="1">
    <citation type="submission" date="2020-05" db="EMBL/GenBank/DDBJ databases">
        <authorList>
            <person name="Khan S.A."/>
            <person name="Jeon C.O."/>
            <person name="Chun B.H."/>
        </authorList>
    </citation>
    <scope>NUCLEOTIDE SEQUENCE [LARGE SCALE GENOMIC DNA]</scope>
    <source>
        <strain evidence="2 3">S1162</strain>
    </source>
</reference>
<gene>
    <name evidence="2" type="ORF">HK413_08445</name>
</gene>
<comment type="caution">
    <text evidence="2">The sequence shown here is derived from an EMBL/GenBank/DDBJ whole genome shotgun (WGS) entry which is preliminary data.</text>
</comment>
<dbReference type="RefSeq" id="WP_175269852.1">
    <property type="nucleotide sequence ID" value="NZ_JABFCR010000034.1"/>
</dbReference>
<feature type="chain" id="PRO_5047033190" evidence="1">
    <location>
        <begin position="26"/>
        <end position="129"/>
    </location>
</feature>
<name>A0ABX1W1R4_9SPHI</name>
<evidence type="ECO:0000313" key="3">
    <source>
        <dbReference type="Proteomes" id="UP000566071"/>
    </source>
</evidence>
<evidence type="ECO:0000313" key="2">
    <source>
        <dbReference type="EMBL" id="NNU34167.1"/>
    </source>
</evidence>
<sequence>MQRRHFLQLTSTATVALLLSRLTYATSAQTTAIALPNEVWAQSGSEWFKLTGSNGTKYSYKDIEVTIKINGNAKGVYITSPTRQLNAVRLSRNIKCLQAQCFWAITGNAHTATCNGKKIRPMLKIHGMY</sequence>
<organism evidence="2 3">
    <name type="scientific">Mucilaginibacter humi</name>
    <dbReference type="NCBI Taxonomy" id="2732510"/>
    <lineage>
        <taxon>Bacteria</taxon>
        <taxon>Pseudomonadati</taxon>
        <taxon>Bacteroidota</taxon>
        <taxon>Sphingobacteriia</taxon>
        <taxon>Sphingobacteriales</taxon>
        <taxon>Sphingobacteriaceae</taxon>
        <taxon>Mucilaginibacter</taxon>
    </lineage>
</organism>
<keyword evidence="1" id="KW-0732">Signal</keyword>